<dbReference type="AlphaFoldDB" id="A0A1G7R6S7"/>
<reference evidence="3" key="1">
    <citation type="submission" date="2016-10" db="EMBL/GenBank/DDBJ databases">
        <authorList>
            <person name="Varghese N."/>
            <person name="Submissions S."/>
        </authorList>
    </citation>
    <scope>NUCLEOTIDE SEQUENCE [LARGE SCALE GENOMIC DNA]</scope>
    <source>
        <strain evidence="3">DSM 16477</strain>
    </source>
</reference>
<feature type="region of interest" description="Disordered" evidence="1">
    <location>
        <begin position="89"/>
        <end position="114"/>
    </location>
</feature>
<evidence type="ECO:0000313" key="3">
    <source>
        <dbReference type="Proteomes" id="UP000199399"/>
    </source>
</evidence>
<dbReference type="EMBL" id="FNBP01000004">
    <property type="protein sequence ID" value="SDG05670.1"/>
    <property type="molecule type" value="Genomic_DNA"/>
</dbReference>
<gene>
    <name evidence="2" type="ORF">SAMN04489759_104265</name>
</gene>
<feature type="region of interest" description="Disordered" evidence="1">
    <location>
        <begin position="20"/>
        <end position="42"/>
    </location>
</feature>
<dbReference type="Proteomes" id="UP000199399">
    <property type="component" value="Unassembled WGS sequence"/>
</dbReference>
<keyword evidence="3" id="KW-1185">Reference proteome</keyword>
<protein>
    <submittedName>
        <fullName evidence="2">Uncharacterized protein</fullName>
    </submittedName>
</protein>
<evidence type="ECO:0000256" key="1">
    <source>
        <dbReference type="SAM" id="MobiDB-lite"/>
    </source>
</evidence>
<proteinExistence type="predicted"/>
<evidence type="ECO:0000313" key="2">
    <source>
        <dbReference type="EMBL" id="SDG05670.1"/>
    </source>
</evidence>
<accession>A0A1G7R6S7</accession>
<name>A0A1G7R6S7_9RHOB</name>
<organism evidence="2 3">
    <name type="scientific">Sulfitobacter delicatus</name>
    <dbReference type="NCBI Taxonomy" id="218672"/>
    <lineage>
        <taxon>Bacteria</taxon>
        <taxon>Pseudomonadati</taxon>
        <taxon>Pseudomonadota</taxon>
        <taxon>Alphaproteobacteria</taxon>
        <taxon>Rhodobacterales</taxon>
        <taxon>Roseobacteraceae</taxon>
        <taxon>Sulfitobacter</taxon>
    </lineage>
</organism>
<sequence>MPSKLFSHYRHVLPLSRPKFPARKRAMEKDTAPIPNTAKPTAVTRRQRIFDILCHTGRAEDTAARVAKPRHHLLDAETARLLQQRALASLKSPKHKRSRSDGWPHGIRAALRPR</sequence>